<protein>
    <submittedName>
        <fullName evidence="1">Uncharacterized protein</fullName>
    </submittedName>
</protein>
<evidence type="ECO:0000313" key="1">
    <source>
        <dbReference type="EMBL" id="KAF7267962.1"/>
    </source>
</evidence>
<proteinExistence type="predicted"/>
<evidence type="ECO:0000313" key="2">
    <source>
        <dbReference type="Proteomes" id="UP000625711"/>
    </source>
</evidence>
<gene>
    <name evidence="1" type="ORF">GWI33_018862</name>
</gene>
<reference evidence="1" key="1">
    <citation type="submission" date="2020-08" db="EMBL/GenBank/DDBJ databases">
        <title>Genome sequencing and assembly of the red palm weevil Rhynchophorus ferrugineus.</title>
        <authorList>
            <person name="Dias G.B."/>
            <person name="Bergman C.M."/>
            <person name="Manee M."/>
        </authorList>
    </citation>
    <scope>NUCLEOTIDE SEQUENCE</scope>
    <source>
        <strain evidence="1">AA-2017</strain>
        <tissue evidence="1">Whole larva</tissue>
    </source>
</reference>
<dbReference type="Proteomes" id="UP000625711">
    <property type="component" value="Unassembled WGS sequence"/>
</dbReference>
<keyword evidence="2" id="KW-1185">Reference proteome</keyword>
<comment type="caution">
    <text evidence="1">The sequence shown here is derived from an EMBL/GenBank/DDBJ whole genome shotgun (WGS) entry which is preliminary data.</text>
</comment>
<sequence length="113" mass="13275">MISSLSFPQRMIKTRVSEGHAILTLSHAETPSLRYRGRSFREMRKREIFDLARRMAFDDSVSPPHRTIQASSLQGIPIEIRTVERDHLQIEYRRQLIVVRACDRTEIGRITFH</sequence>
<dbReference type="EMBL" id="JAACXV010014362">
    <property type="protein sequence ID" value="KAF7267962.1"/>
    <property type="molecule type" value="Genomic_DNA"/>
</dbReference>
<dbReference type="AlphaFoldDB" id="A0A834HSK1"/>
<accession>A0A834HSK1</accession>
<name>A0A834HSK1_RHYFE</name>
<organism evidence="1 2">
    <name type="scientific">Rhynchophorus ferrugineus</name>
    <name type="common">Red palm weevil</name>
    <name type="synonym">Curculio ferrugineus</name>
    <dbReference type="NCBI Taxonomy" id="354439"/>
    <lineage>
        <taxon>Eukaryota</taxon>
        <taxon>Metazoa</taxon>
        <taxon>Ecdysozoa</taxon>
        <taxon>Arthropoda</taxon>
        <taxon>Hexapoda</taxon>
        <taxon>Insecta</taxon>
        <taxon>Pterygota</taxon>
        <taxon>Neoptera</taxon>
        <taxon>Endopterygota</taxon>
        <taxon>Coleoptera</taxon>
        <taxon>Polyphaga</taxon>
        <taxon>Cucujiformia</taxon>
        <taxon>Curculionidae</taxon>
        <taxon>Dryophthorinae</taxon>
        <taxon>Rhynchophorus</taxon>
    </lineage>
</organism>